<evidence type="ECO:0000313" key="7">
    <source>
        <dbReference type="RefSeq" id="XP_030531090.2"/>
    </source>
</evidence>
<accession>A0A8B8P8B1</accession>
<keyword evidence="5" id="KW-0175">Coiled coil</keyword>
<dbReference type="Gene3D" id="3.40.50.1110">
    <property type="entry name" value="SGNH hydrolase"/>
    <property type="match status" value="1"/>
</dbReference>
<gene>
    <name evidence="7" type="primary">LOC115741352</name>
</gene>
<dbReference type="KEGG" id="rarg:115741352"/>
<keyword evidence="6" id="KW-1185">Reference proteome</keyword>
<evidence type="ECO:0000313" key="6">
    <source>
        <dbReference type="Proteomes" id="UP000827889"/>
    </source>
</evidence>
<comment type="similarity">
    <text evidence="1">Belongs to the 'GDSL' lipolytic enzyme family.</text>
</comment>
<proteinExistence type="inferred from homology"/>
<keyword evidence="3" id="KW-0378">Hydrolase</keyword>
<dbReference type="InterPro" id="IPR035669">
    <property type="entry name" value="SGNH_plant_lipase-like"/>
</dbReference>
<organism evidence="6 7">
    <name type="scientific">Rhodamnia argentea</name>
    <dbReference type="NCBI Taxonomy" id="178133"/>
    <lineage>
        <taxon>Eukaryota</taxon>
        <taxon>Viridiplantae</taxon>
        <taxon>Streptophyta</taxon>
        <taxon>Embryophyta</taxon>
        <taxon>Tracheophyta</taxon>
        <taxon>Spermatophyta</taxon>
        <taxon>Magnoliopsida</taxon>
        <taxon>eudicotyledons</taxon>
        <taxon>Gunneridae</taxon>
        <taxon>Pentapetalae</taxon>
        <taxon>rosids</taxon>
        <taxon>malvids</taxon>
        <taxon>Myrtales</taxon>
        <taxon>Myrtaceae</taxon>
        <taxon>Myrtoideae</taxon>
        <taxon>Myrteae</taxon>
        <taxon>Australasian group</taxon>
        <taxon>Rhodamnia</taxon>
    </lineage>
</organism>
<dbReference type="PANTHER" id="PTHR22835">
    <property type="entry name" value="ZINC FINGER FYVE DOMAIN CONTAINING PROTEIN"/>
    <property type="match status" value="1"/>
</dbReference>
<dbReference type="InterPro" id="IPR001087">
    <property type="entry name" value="GDSL"/>
</dbReference>
<evidence type="ECO:0000256" key="5">
    <source>
        <dbReference type="SAM" id="Coils"/>
    </source>
</evidence>
<dbReference type="SUPFAM" id="SSF52266">
    <property type="entry name" value="SGNH hydrolase"/>
    <property type="match status" value="1"/>
</dbReference>
<evidence type="ECO:0000256" key="4">
    <source>
        <dbReference type="ARBA" id="ARBA00023180"/>
    </source>
</evidence>
<name>A0A8B8P8B1_9MYRT</name>
<evidence type="ECO:0000256" key="1">
    <source>
        <dbReference type="ARBA" id="ARBA00008668"/>
    </source>
</evidence>
<sequence>MTEGDLVSGGSSSCNFPAIYNFGDSNSDTGGRSAAFFQFPPPYGKTNLGDPPKRLSDGHVILDFITEKLGLPYLNAYLDSIGTNFRHGANFATGGSGILPGPISPFDLGIQISQFRQFKSRTTELYKNSKDSGMTGRCSGISLPHPDDFSKALYTFDIGHNDLAVGFYNMTVDQIVAAIPRILEGFDAAVQELYDEGARSFWIHNIGPLGCLPFMALPYNGTLDPNGCVAYKNDVAQEFNQQLKERVNQLRNNLSMAAVTYVDVYSAKLLLISDAKNQGFVDPLKFCCGRFAPTFVKCGMLLEVNGTTIHGDACGDPQNRISWDGTHFTDAANSWIASRILNGSMSDPPVPISNACP</sequence>
<keyword evidence="4" id="KW-0325">Glycoprotein</keyword>
<dbReference type="Pfam" id="PF00657">
    <property type="entry name" value="Lipase_GDSL"/>
    <property type="match status" value="1"/>
</dbReference>
<dbReference type="GO" id="GO:0016788">
    <property type="term" value="F:hydrolase activity, acting on ester bonds"/>
    <property type="evidence" value="ECO:0007669"/>
    <property type="project" value="InterPro"/>
</dbReference>
<dbReference type="CDD" id="cd01837">
    <property type="entry name" value="SGNH_plant_lipase_like"/>
    <property type="match status" value="1"/>
</dbReference>
<dbReference type="RefSeq" id="XP_030531090.2">
    <property type="nucleotide sequence ID" value="XM_030675230.2"/>
</dbReference>
<evidence type="ECO:0000256" key="2">
    <source>
        <dbReference type="ARBA" id="ARBA00022729"/>
    </source>
</evidence>
<keyword evidence="2" id="KW-0732">Signal</keyword>
<dbReference type="PANTHER" id="PTHR22835:SF555">
    <property type="entry name" value="GDSL-LIKE LIPASE_ACYLHYDROLASE"/>
    <property type="match status" value="1"/>
</dbReference>
<feature type="coiled-coil region" evidence="5">
    <location>
        <begin position="233"/>
        <end position="260"/>
    </location>
</feature>
<reference evidence="7" key="1">
    <citation type="submission" date="2025-08" db="UniProtKB">
        <authorList>
            <consortium name="RefSeq"/>
        </authorList>
    </citation>
    <scope>IDENTIFICATION</scope>
    <source>
        <tissue evidence="7">Leaf</tissue>
    </source>
</reference>
<protein>
    <submittedName>
        <fullName evidence="7">GDSL esterase/lipase At5g14450-like</fullName>
    </submittedName>
</protein>
<dbReference type="InterPro" id="IPR036514">
    <property type="entry name" value="SGNH_hydro_sf"/>
</dbReference>
<dbReference type="Proteomes" id="UP000827889">
    <property type="component" value="Chromosome 8"/>
</dbReference>
<dbReference type="GeneID" id="115741352"/>
<evidence type="ECO:0000256" key="3">
    <source>
        <dbReference type="ARBA" id="ARBA00022801"/>
    </source>
</evidence>
<dbReference type="AlphaFoldDB" id="A0A8B8P8B1"/>